<dbReference type="PROSITE" id="PS00122">
    <property type="entry name" value="CARBOXYLESTERASE_B_1"/>
    <property type="match status" value="1"/>
</dbReference>
<dbReference type="InterPro" id="IPR029058">
    <property type="entry name" value="AB_hydrolase_fold"/>
</dbReference>
<dbReference type="Proteomes" id="UP000827724">
    <property type="component" value="Unassembled WGS sequence"/>
</dbReference>
<organism evidence="5 6">
    <name type="scientific">Trichoderma cornu-damae</name>
    <dbReference type="NCBI Taxonomy" id="654480"/>
    <lineage>
        <taxon>Eukaryota</taxon>
        <taxon>Fungi</taxon>
        <taxon>Dikarya</taxon>
        <taxon>Ascomycota</taxon>
        <taxon>Pezizomycotina</taxon>
        <taxon>Sordariomycetes</taxon>
        <taxon>Hypocreomycetidae</taxon>
        <taxon>Hypocreales</taxon>
        <taxon>Hypocreaceae</taxon>
        <taxon>Trichoderma</taxon>
    </lineage>
</organism>
<dbReference type="Gene3D" id="3.40.50.1820">
    <property type="entry name" value="alpha/beta hydrolase"/>
    <property type="match status" value="1"/>
</dbReference>
<keyword evidence="2 3" id="KW-0378">Hydrolase</keyword>
<name>A0A9P8QHW1_9HYPO</name>
<proteinExistence type="inferred from homology"/>
<accession>A0A9P8QHW1</accession>
<dbReference type="AlphaFoldDB" id="A0A9P8QHW1"/>
<keyword evidence="6" id="KW-1185">Reference proteome</keyword>
<evidence type="ECO:0000313" key="5">
    <source>
        <dbReference type="EMBL" id="KAH6603105.1"/>
    </source>
</evidence>
<dbReference type="InterPro" id="IPR050309">
    <property type="entry name" value="Type-B_Carboxylest/Lipase"/>
</dbReference>
<dbReference type="SUPFAM" id="SSF53474">
    <property type="entry name" value="alpha/beta-Hydrolases"/>
    <property type="match status" value="1"/>
</dbReference>
<dbReference type="Pfam" id="PF00135">
    <property type="entry name" value="COesterase"/>
    <property type="match status" value="1"/>
</dbReference>
<dbReference type="InterPro" id="IPR019826">
    <property type="entry name" value="Carboxylesterase_B_AS"/>
</dbReference>
<dbReference type="EC" id="3.1.1.-" evidence="3"/>
<feature type="chain" id="PRO_5040535209" description="Carboxylic ester hydrolase" evidence="3">
    <location>
        <begin position="26"/>
        <end position="564"/>
    </location>
</feature>
<evidence type="ECO:0000256" key="1">
    <source>
        <dbReference type="ARBA" id="ARBA00005964"/>
    </source>
</evidence>
<comment type="caution">
    <text evidence="5">The sequence shown here is derived from an EMBL/GenBank/DDBJ whole genome shotgun (WGS) entry which is preliminary data.</text>
</comment>
<evidence type="ECO:0000256" key="3">
    <source>
        <dbReference type="RuleBase" id="RU361235"/>
    </source>
</evidence>
<reference evidence="5" key="1">
    <citation type="submission" date="2021-08" db="EMBL/GenBank/DDBJ databases">
        <title>Chromosome-Level Trichoderma cornu-damae using Hi-C Data.</title>
        <authorList>
            <person name="Kim C.S."/>
        </authorList>
    </citation>
    <scope>NUCLEOTIDE SEQUENCE</scope>
    <source>
        <strain evidence="5">KA19-0412C</strain>
    </source>
</reference>
<feature type="signal peptide" evidence="3">
    <location>
        <begin position="1"/>
        <end position="25"/>
    </location>
</feature>
<comment type="similarity">
    <text evidence="1 3">Belongs to the type-B carboxylesterase/lipase family.</text>
</comment>
<gene>
    <name evidence="5" type="ORF">Trco_008538</name>
</gene>
<feature type="domain" description="Carboxylesterase type B" evidence="4">
    <location>
        <begin position="55"/>
        <end position="540"/>
    </location>
</feature>
<evidence type="ECO:0000256" key="2">
    <source>
        <dbReference type="ARBA" id="ARBA00022801"/>
    </source>
</evidence>
<evidence type="ECO:0000313" key="6">
    <source>
        <dbReference type="Proteomes" id="UP000827724"/>
    </source>
</evidence>
<dbReference type="EMBL" id="JAIWOZ010000029">
    <property type="protein sequence ID" value="KAH6603105.1"/>
    <property type="molecule type" value="Genomic_DNA"/>
</dbReference>
<protein>
    <recommendedName>
        <fullName evidence="3">Carboxylic ester hydrolase</fullName>
        <ecNumber evidence="3">3.1.1.-</ecNumber>
    </recommendedName>
</protein>
<sequence>MARLRFIELSALLLASGASFGRALANDIFTSRSSDSSLPIIDLGYEVYQASAFNSTGQYYTFSNIRYAAPPVGSLRFAAPQPPSANRSVVQDGLTDRICPQAYPDWINTSNQFVPRYLLGDKEFDESSFNFSIPTPEPDPRETEDCLFLDISVPKAIYDNAGKTNGAPVVVWIHGGGYTVGWKTAFSNPAGLIHASQNNGELGIIFVAINYRLGAFGFLGGPTVQEDGTANAGLYDQQMALEWVQTNIAKFGGDAQQVTIHGESAGAGSIIHHLTAYGGSGPILFTQAILQSPPVVPLVSSQLNEDILTTFLDYAGASTLQEARSLSSATLQAANRRQVAASPYGAFTYSPTLDDNLIPASPAQLLQQGRFHKSVRMFIAHNENEGLIFTPPFLRNQSDIEHVVTTLFPSLSDEPQFVTDLLNNLYPEDEFSINSTSSQRTCIARTSKFKADALINCNFYFLATAYTNTYAYRFAIEPALHGNDVAYTYYNGPSSDVTAPAMALKMQSYITNFIRTGSPNDSNLPSFDIYGKEGQVIVIDSVDIYKATDGSMETQCSWLERVQG</sequence>
<dbReference type="GO" id="GO:0016787">
    <property type="term" value="F:hydrolase activity"/>
    <property type="evidence" value="ECO:0007669"/>
    <property type="project" value="UniProtKB-KW"/>
</dbReference>
<keyword evidence="3" id="KW-0732">Signal</keyword>
<dbReference type="OrthoDB" id="408631at2759"/>
<dbReference type="InterPro" id="IPR002018">
    <property type="entry name" value="CarbesteraseB"/>
</dbReference>
<evidence type="ECO:0000259" key="4">
    <source>
        <dbReference type="Pfam" id="PF00135"/>
    </source>
</evidence>
<dbReference type="PANTHER" id="PTHR11559">
    <property type="entry name" value="CARBOXYLESTERASE"/>
    <property type="match status" value="1"/>
</dbReference>